<dbReference type="PANTHER" id="PTHR34389:SF2">
    <property type="entry name" value="L-RHAMNOSE MUTAROTASE"/>
    <property type="match status" value="1"/>
</dbReference>
<dbReference type="SUPFAM" id="SSF54909">
    <property type="entry name" value="Dimeric alpha+beta barrel"/>
    <property type="match status" value="1"/>
</dbReference>
<dbReference type="PANTHER" id="PTHR34389">
    <property type="entry name" value="L-RHAMNOSE MUTAROTASE"/>
    <property type="match status" value="1"/>
</dbReference>
<reference evidence="2" key="1">
    <citation type="journal article" date="2019" name="Int. J. Syst. Evol. Microbiol.">
        <title>The Global Catalogue of Microorganisms (GCM) 10K type strain sequencing project: providing services to taxonomists for standard genome sequencing and annotation.</title>
        <authorList>
            <consortium name="The Broad Institute Genomics Platform"/>
            <consortium name="The Broad Institute Genome Sequencing Center for Infectious Disease"/>
            <person name="Wu L."/>
            <person name="Ma J."/>
        </authorList>
    </citation>
    <scope>NUCLEOTIDE SEQUENCE [LARGE SCALE GENOMIC DNA]</scope>
    <source>
        <strain evidence="2">CCUG 49571</strain>
    </source>
</reference>
<comment type="caution">
    <text evidence="1">The sequence shown here is derived from an EMBL/GenBank/DDBJ whole genome shotgun (WGS) entry which is preliminary data.</text>
</comment>
<organism evidence="1 2">
    <name type="scientific">Cohnella hongkongensis</name>
    <dbReference type="NCBI Taxonomy" id="178337"/>
    <lineage>
        <taxon>Bacteria</taxon>
        <taxon>Bacillati</taxon>
        <taxon>Bacillota</taxon>
        <taxon>Bacilli</taxon>
        <taxon>Bacillales</taxon>
        <taxon>Paenibacillaceae</taxon>
        <taxon>Cohnella</taxon>
    </lineage>
</organism>
<sequence length="120" mass="14406">MSQERSPQPRRFGSAVRVRAERWEEYRRLHEAVWPELLELFRTYGVRNFTIFHYEQLLFSYKEYVGEDYERDMARLAEEPLMRRWLELTDPCQLPLSPSSGSLWADMQEIFHMDGSGKGD</sequence>
<dbReference type="EMBL" id="JBHSEP010000026">
    <property type="protein sequence ID" value="MFC4601433.1"/>
    <property type="molecule type" value="Genomic_DNA"/>
</dbReference>
<keyword evidence="2" id="KW-1185">Reference proteome</keyword>
<gene>
    <name evidence="1" type="ORF">ACFO3S_24530</name>
</gene>
<dbReference type="InterPro" id="IPR011008">
    <property type="entry name" value="Dimeric_a/b-barrel"/>
</dbReference>
<dbReference type="Pfam" id="PF05336">
    <property type="entry name" value="rhaM"/>
    <property type="match status" value="1"/>
</dbReference>
<dbReference type="InterPro" id="IPR008000">
    <property type="entry name" value="Rham/fucose_mutarotase"/>
</dbReference>
<evidence type="ECO:0000313" key="1">
    <source>
        <dbReference type="EMBL" id="MFC4601433.1"/>
    </source>
</evidence>
<proteinExistence type="predicted"/>
<name>A0ABV9FK68_9BACL</name>
<protein>
    <submittedName>
        <fullName evidence="1">L-rhamnose mutarotase</fullName>
    </submittedName>
</protein>
<accession>A0ABV9FK68</accession>
<dbReference type="Gene3D" id="3.30.70.100">
    <property type="match status" value="1"/>
</dbReference>
<dbReference type="RefSeq" id="WP_378101484.1">
    <property type="nucleotide sequence ID" value="NZ_JBHSEP010000026.1"/>
</dbReference>
<evidence type="ECO:0000313" key="2">
    <source>
        <dbReference type="Proteomes" id="UP001596028"/>
    </source>
</evidence>
<dbReference type="Proteomes" id="UP001596028">
    <property type="component" value="Unassembled WGS sequence"/>
</dbReference>